<name>A0A2G2VGC4_CAPBA</name>
<organism evidence="1 2">
    <name type="scientific">Capsicum baccatum</name>
    <name type="common">Peruvian pepper</name>
    <dbReference type="NCBI Taxonomy" id="33114"/>
    <lineage>
        <taxon>Eukaryota</taxon>
        <taxon>Viridiplantae</taxon>
        <taxon>Streptophyta</taxon>
        <taxon>Embryophyta</taxon>
        <taxon>Tracheophyta</taxon>
        <taxon>Spermatophyta</taxon>
        <taxon>Magnoliopsida</taxon>
        <taxon>eudicotyledons</taxon>
        <taxon>Gunneridae</taxon>
        <taxon>Pentapetalae</taxon>
        <taxon>asterids</taxon>
        <taxon>lamiids</taxon>
        <taxon>Solanales</taxon>
        <taxon>Solanaceae</taxon>
        <taxon>Solanoideae</taxon>
        <taxon>Capsiceae</taxon>
        <taxon>Capsicum</taxon>
    </lineage>
</organism>
<gene>
    <name evidence="1" type="ORF">CQW23_28360</name>
</gene>
<keyword evidence="2" id="KW-1185">Reference proteome</keyword>
<dbReference type="Proteomes" id="UP000224567">
    <property type="component" value="Unassembled WGS sequence"/>
</dbReference>
<proteinExistence type="predicted"/>
<reference evidence="2" key="2">
    <citation type="journal article" date="2017" name="J. Anim. Genet.">
        <title>Multiple reference genome sequences of hot pepper reveal the massive evolution of plant disease resistance genes by retroduplication.</title>
        <authorList>
            <person name="Kim S."/>
            <person name="Park J."/>
            <person name="Yeom S.-I."/>
            <person name="Kim Y.-M."/>
            <person name="Seo E."/>
            <person name="Kim K.-T."/>
            <person name="Kim M.-S."/>
            <person name="Lee J.M."/>
            <person name="Cheong K."/>
            <person name="Shin H.-S."/>
            <person name="Kim S.-B."/>
            <person name="Han K."/>
            <person name="Lee J."/>
            <person name="Park M."/>
            <person name="Lee H.-A."/>
            <person name="Lee H.-Y."/>
            <person name="Lee Y."/>
            <person name="Oh S."/>
            <person name="Lee J.H."/>
            <person name="Choi E."/>
            <person name="Choi E."/>
            <person name="Lee S.E."/>
            <person name="Jeon J."/>
            <person name="Kim H."/>
            <person name="Choi G."/>
            <person name="Song H."/>
            <person name="Lee J."/>
            <person name="Lee S.-C."/>
            <person name="Kwon J.-K."/>
            <person name="Lee H.-Y."/>
            <person name="Koo N."/>
            <person name="Hong Y."/>
            <person name="Kim R.W."/>
            <person name="Kang W.-H."/>
            <person name="Huh J.H."/>
            <person name="Kang B.-C."/>
            <person name="Yang T.-J."/>
            <person name="Lee Y.-H."/>
            <person name="Bennetzen J.L."/>
            <person name="Choi D."/>
        </authorList>
    </citation>
    <scope>NUCLEOTIDE SEQUENCE [LARGE SCALE GENOMIC DNA]</scope>
    <source>
        <strain evidence="2">cv. PBC81</strain>
    </source>
</reference>
<dbReference type="EMBL" id="MLFT02000012">
    <property type="protein sequence ID" value="PHT32023.1"/>
    <property type="molecule type" value="Genomic_DNA"/>
</dbReference>
<sequence>MSKIQENRYESIREELYRSLGITSDDSFMDKNEWVDDDSHYSFNNIVHLDEDGEIDGEYDEEVENDEEDI</sequence>
<dbReference type="AlphaFoldDB" id="A0A2G2VGC4"/>
<accession>A0A2G2VGC4</accession>
<evidence type="ECO:0000313" key="2">
    <source>
        <dbReference type="Proteomes" id="UP000224567"/>
    </source>
</evidence>
<dbReference type="OrthoDB" id="1326105at2759"/>
<comment type="caution">
    <text evidence="1">The sequence shown here is derived from an EMBL/GenBank/DDBJ whole genome shotgun (WGS) entry which is preliminary data.</text>
</comment>
<evidence type="ECO:0000313" key="1">
    <source>
        <dbReference type="EMBL" id="PHT32023.1"/>
    </source>
</evidence>
<protein>
    <submittedName>
        <fullName evidence="1">Uncharacterized protein</fullName>
    </submittedName>
</protein>
<reference evidence="1 2" key="1">
    <citation type="journal article" date="2017" name="Genome Biol.">
        <title>New reference genome sequences of hot pepper reveal the massive evolution of plant disease-resistance genes by retroduplication.</title>
        <authorList>
            <person name="Kim S."/>
            <person name="Park J."/>
            <person name="Yeom S.I."/>
            <person name="Kim Y.M."/>
            <person name="Seo E."/>
            <person name="Kim K.T."/>
            <person name="Kim M.S."/>
            <person name="Lee J.M."/>
            <person name="Cheong K."/>
            <person name="Shin H.S."/>
            <person name="Kim S.B."/>
            <person name="Han K."/>
            <person name="Lee J."/>
            <person name="Park M."/>
            <person name="Lee H.A."/>
            <person name="Lee H.Y."/>
            <person name="Lee Y."/>
            <person name="Oh S."/>
            <person name="Lee J.H."/>
            <person name="Choi E."/>
            <person name="Choi E."/>
            <person name="Lee S.E."/>
            <person name="Jeon J."/>
            <person name="Kim H."/>
            <person name="Choi G."/>
            <person name="Song H."/>
            <person name="Lee J."/>
            <person name="Lee S.C."/>
            <person name="Kwon J.K."/>
            <person name="Lee H.Y."/>
            <person name="Koo N."/>
            <person name="Hong Y."/>
            <person name="Kim R.W."/>
            <person name="Kang W.H."/>
            <person name="Huh J.H."/>
            <person name="Kang B.C."/>
            <person name="Yang T.J."/>
            <person name="Lee Y.H."/>
            <person name="Bennetzen J.L."/>
            <person name="Choi D."/>
        </authorList>
    </citation>
    <scope>NUCLEOTIDE SEQUENCE [LARGE SCALE GENOMIC DNA]</scope>
    <source>
        <strain evidence="2">cv. PBC81</strain>
    </source>
</reference>